<keyword evidence="3" id="KW-1185">Reference proteome</keyword>
<dbReference type="AlphaFoldDB" id="A0AAN6VUJ8"/>
<protein>
    <submittedName>
        <fullName evidence="2">Uncharacterized protein</fullName>
    </submittedName>
</protein>
<evidence type="ECO:0000313" key="3">
    <source>
        <dbReference type="Proteomes" id="UP001302745"/>
    </source>
</evidence>
<reference evidence="2" key="2">
    <citation type="submission" date="2023-05" db="EMBL/GenBank/DDBJ databases">
        <authorList>
            <consortium name="Lawrence Berkeley National Laboratory"/>
            <person name="Steindorff A."/>
            <person name="Hensen N."/>
            <person name="Bonometti L."/>
            <person name="Westerberg I."/>
            <person name="Brannstrom I.O."/>
            <person name="Guillou S."/>
            <person name="Cros-Aarteil S."/>
            <person name="Calhoun S."/>
            <person name="Haridas S."/>
            <person name="Kuo A."/>
            <person name="Mondo S."/>
            <person name="Pangilinan J."/>
            <person name="Riley R."/>
            <person name="Labutti K."/>
            <person name="Andreopoulos B."/>
            <person name="Lipzen A."/>
            <person name="Chen C."/>
            <person name="Yanf M."/>
            <person name="Daum C."/>
            <person name="Ng V."/>
            <person name="Clum A."/>
            <person name="Ohm R."/>
            <person name="Martin F."/>
            <person name="Silar P."/>
            <person name="Natvig D."/>
            <person name="Lalanne C."/>
            <person name="Gautier V."/>
            <person name="Ament-Velasquez S.L."/>
            <person name="Kruys A."/>
            <person name="Hutchinson M.I."/>
            <person name="Powell A.J."/>
            <person name="Barry K."/>
            <person name="Miller A.N."/>
            <person name="Grigoriev I.V."/>
            <person name="Debuchy R."/>
            <person name="Gladieux P."/>
            <person name="Thoren M.H."/>
            <person name="Johannesson H."/>
        </authorList>
    </citation>
    <scope>NUCLEOTIDE SEQUENCE</scope>
    <source>
        <strain evidence="2">CBS 538.74</strain>
    </source>
</reference>
<dbReference type="Proteomes" id="UP001302745">
    <property type="component" value="Unassembled WGS sequence"/>
</dbReference>
<feature type="compositionally biased region" description="Basic residues" evidence="1">
    <location>
        <begin position="237"/>
        <end position="248"/>
    </location>
</feature>
<feature type="compositionally biased region" description="Polar residues" evidence="1">
    <location>
        <begin position="176"/>
        <end position="188"/>
    </location>
</feature>
<organism evidence="2 3">
    <name type="scientific">Chaetomidium leptoderma</name>
    <dbReference type="NCBI Taxonomy" id="669021"/>
    <lineage>
        <taxon>Eukaryota</taxon>
        <taxon>Fungi</taxon>
        <taxon>Dikarya</taxon>
        <taxon>Ascomycota</taxon>
        <taxon>Pezizomycotina</taxon>
        <taxon>Sordariomycetes</taxon>
        <taxon>Sordariomycetidae</taxon>
        <taxon>Sordariales</taxon>
        <taxon>Chaetomiaceae</taxon>
        <taxon>Chaetomidium</taxon>
    </lineage>
</organism>
<proteinExistence type="predicted"/>
<evidence type="ECO:0000313" key="2">
    <source>
        <dbReference type="EMBL" id="KAK4158083.1"/>
    </source>
</evidence>
<feature type="compositionally biased region" description="Low complexity" evidence="1">
    <location>
        <begin position="249"/>
        <end position="258"/>
    </location>
</feature>
<reference evidence="2" key="1">
    <citation type="journal article" date="2023" name="Mol. Phylogenet. Evol.">
        <title>Genome-scale phylogeny and comparative genomics of the fungal order Sordariales.</title>
        <authorList>
            <person name="Hensen N."/>
            <person name="Bonometti L."/>
            <person name="Westerberg I."/>
            <person name="Brannstrom I.O."/>
            <person name="Guillou S."/>
            <person name="Cros-Aarteil S."/>
            <person name="Calhoun S."/>
            <person name="Haridas S."/>
            <person name="Kuo A."/>
            <person name="Mondo S."/>
            <person name="Pangilinan J."/>
            <person name="Riley R."/>
            <person name="LaButti K."/>
            <person name="Andreopoulos B."/>
            <person name="Lipzen A."/>
            <person name="Chen C."/>
            <person name="Yan M."/>
            <person name="Daum C."/>
            <person name="Ng V."/>
            <person name="Clum A."/>
            <person name="Steindorff A."/>
            <person name="Ohm R.A."/>
            <person name="Martin F."/>
            <person name="Silar P."/>
            <person name="Natvig D.O."/>
            <person name="Lalanne C."/>
            <person name="Gautier V."/>
            <person name="Ament-Velasquez S.L."/>
            <person name="Kruys A."/>
            <person name="Hutchinson M.I."/>
            <person name="Powell A.J."/>
            <person name="Barry K."/>
            <person name="Miller A.N."/>
            <person name="Grigoriev I.V."/>
            <person name="Debuchy R."/>
            <person name="Gladieux P."/>
            <person name="Hiltunen Thoren M."/>
            <person name="Johannesson H."/>
        </authorList>
    </citation>
    <scope>NUCLEOTIDE SEQUENCE</scope>
    <source>
        <strain evidence="2">CBS 538.74</strain>
    </source>
</reference>
<dbReference type="PANTHER" id="PTHR39398">
    <property type="entry name" value="YALI0F14311P"/>
    <property type="match status" value="1"/>
</dbReference>
<comment type="caution">
    <text evidence="2">The sequence shown here is derived from an EMBL/GenBank/DDBJ whole genome shotgun (WGS) entry which is preliminary data.</text>
</comment>
<accession>A0AAN6VUJ8</accession>
<dbReference type="PANTHER" id="PTHR39398:SF1">
    <property type="entry name" value="CSN8_PSMD8_EIF3K DOMAIN-CONTAINING PROTEIN"/>
    <property type="match status" value="1"/>
</dbReference>
<sequence>MQKRPGRTPSGHLSRLRPVELDPLAEYGLPSKGEKRLLSPKVQESYYAKIVERYLAFCTEAGDRDSLEKQFARSVTITPTTTPLLPPTTSPSPSQTTPPLPTTERLPQILSALRKLREALVATRRHDHFSIQVYLFSIRLGILASSYETYYPSLLHLLRNNNNQPQAVHTTTTTTAHPASSGSNDSNPTTTTTTTTTTATLTNVELNEVTSYLILDAACRRGNLTEAYALRNRYYRHRHQHQHQHQHRQGSSGSSGNGDDATKAAVDAVLRALAGDNWVVWRRVKKQVDGYRARLMEAAEGRVTAHTLKAFGRAYLSVGVGVLEEQTGRGWAELKAGFGVGWELEGGRVVIRRVRGGLGGGGQ</sequence>
<feature type="region of interest" description="Disordered" evidence="1">
    <location>
        <begin position="237"/>
        <end position="261"/>
    </location>
</feature>
<dbReference type="EMBL" id="MU856842">
    <property type="protein sequence ID" value="KAK4158083.1"/>
    <property type="molecule type" value="Genomic_DNA"/>
</dbReference>
<feature type="compositionally biased region" description="Pro residues" evidence="1">
    <location>
        <begin position="84"/>
        <end position="101"/>
    </location>
</feature>
<name>A0AAN6VUJ8_9PEZI</name>
<feature type="region of interest" description="Disordered" evidence="1">
    <location>
        <begin position="167"/>
        <end position="197"/>
    </location>
</feature>
<evidence type="ECO:0000256" key="1">
    <source>
        <dbReference type="SAM" id="MobiDB-lite"/>
    </source>
</evidence>
<feature type="region of interest" description="Disordered" evidence="1">
    <location>
        <begin position="78"/>
        <end position="102"/>
    </location>
</feature>
<gene>
    <name evidence="2" type="ORF">C8A00DRAFT_28981</name>
</gene>